<organism evidence="1 2">
    <name type="scientific">Fomitopsis schrenkii</name>
    <name type="common">Brown rot fungus</name>
    <dbReference type="NCBI Taxonomy" id="2126942"/>
    <lineage>
        <taxon>Eukaryota</taxon>
        <taxon>Fungi</taxon>
        <taxon>Dikarya</taxon>
        <taxon>Basidiomycota</taxon>
        <taxon>Agaricomycotina</taxon>
        <taxon>Agaricomycetes</taxon>
        <taxon>Polyporales</taxon>
        <taxon>Fomitopsis</taxon>
    </lineage>
</organism>
<accession>S8DM64</accession>
<reference evidence="1 2" key="1">
    <citation type="journal article" date="2012" name="Science">
        <title>The Paleozoic origin of enzymatic lignin decomposition reconstructed from 31 fungal genomes.</title>
        <authorList>
            <person name="Floudas D."/>
            <person name="Binder M."/>
            <person name="Riley R."/>
            <person name="Barry K."/>
            <person name="Blanchette R.A."/>
            <person name="Henrissat B."/>
            <person name="Martinez A.T."/>
            <person name="Otillar R."/>
            <person name="Spatafora J.W."/>
            <person name="Yadav J.S."/>
            <person name="Aerts A."/>
            <person name="Benoit I."/>
            <person name="Boyd A."/>
            <person name="Carlson A."/>
            <person name="Copeland A."/>
            <person name="Coutinho P.M."/>
            <person name="de Vries R.P."/>
            <person name="Ferreira P."/>
            <person name="Findley K."/>
            <person name="Foster B."/>
            <person name="Gaskell J."/>
            <person name="Glotzer D."/>
            <person name="Gorecki P."/>
            <person name="Heitman J."/>
            <person name="Hesse C."/>
            <person name="Hori C."/>
            <person name="Igarashi K."/>
            <person name="Jurgens J.A."/>
            <person name="Kallen N."/>
            <person name="Kersten P."/>
            <person name="Kohler A."/>
            <person name="Kuees U."/>
            <person name="Kumar T.K.A."/>
            <person name="Kuo A."/>
            <person name="LaButti K."/>
            <person name="Larrondo L.F."/>
            <person name="Lindquist E."/>
            <person name="Ling A."/>
            <person name="Lombard V."/>
            <person name="Lucas S."/>
            <person name="Lundell T."/>
            <person name="Martin R."/>
            <person name="McLaughlin D.J."/>
            <person name="Morgenstern I."/>
            <person name="Morin E."/>
            <person name="Murat C."/>
            <person name="Nagy L.G."/>
            <person name="Nolan M."/>
            <person name="Ohm R.A."/>
            <person name="Patyshakuliyeva A."/>
            <person name="Rokas A."/>
            <person name="Ruiz-Duenas F.J."/>
            <person name="Sabat G."/>
            <person name="Salamov A."/>
            <person name="Samejima M."/>
            <person name="Schmutz J."/>
            <person name="Slot J.C."/>
            <person name="St John F."/>
            <person name="Stenlid J."/>
            <person name="Sun H."/>
            <person name="Sun S."/>
            <person name="Syed K."/>
            <person name="Tsang A."/>
            <person name="Wiebenga A."/>
            <person name="Young D."/>
            <person name="Pisabarro A."/>
            <person name="Eastwood D.C."/>
            <person name="Martin F."/>
            <person name="Cullen D."/>
            <person name="Grigoriev I.V."/>
            <person name="Hibbett D.S."/>
        </authorList>
    </citation>
    <scope>NUCLEOTIDE SEQUENCE</scope>
    <source>
        <strain evidence="2">FP-58527</strain>
    </source>
</reference>
<name>S8DM64_FOMSC</name>
<dbReference type="HOGENOM" id="CLU_2746902_0_0_1"/>
<dbReference type="EMBL" id="KE504619">
    <property type="protein sequence ID" value="EPS92418.1"/>
    <property type="molecule type" value="Genomic_DNA"/>
</dbReference>
<feature type="non-terminal residue" evidence="1">
    <location>
        <position position="1"/>
    </location>
</feature>
<feature type="non-terminal residue" evidence="1">
    <location>
        <position position="71"/>
    </location>
</feature>
<gene>
    <name evidence="1" type="ORF">FOMPIDRAFT_8907</name>
</gene>
<sequence length="71" mass="7747">VTADNASNNSTMGATIAKSHRARSLTWDEVEDLLGCMAHIVQLGIRDFMAFVTKTSAIETAATIWEYDPSD</sequence>
<dbReference type="InParanoid" id="S8DM64"/>
<keyword evidence="2" id="KW-1185">Reference proteome</keyword>
<evidence type="ECO:0000313" key="1">
    <source>
        <dbReference type="EMBL" id="EPS92418.1"/>
    </source>
</evidence>
<proteinExistence type="predicted"/>
<protein>
    <submittedName>
        <fullName evidence="1">Uncharacterized protein</fullName>
    </submittedName>
</protein>
<evidence type="ECO:0000313" key="2">
    <source>
        <dbReference type="Proteomes" id="UP000015241"/>
    </source>
</evidence>
<dbReference type="AlphaFoldDB" id="S8DM64"/>
<dbReference type="OrthoDB" id="2739794at2759"/>
<dbReference type="Proteomes" id="UP000015241">
    <property type="component" value="Unassembled WGS sequence"/>
</dbReference>